<dbReference type="InParanoid" id="A0A540VFL9"/>
<evidence type="ECO:0000313" key="3">
    <source>
        <dbReference type="Proteomes" id="UP000317371"/>
    </source>
</evidence>
<organism evidence="2 3">
    <name type="scientific">Litorilinea aerophila</name>
    <dbReference type="NCBI Taxonomy" id="1204385"/>
    <lineage>
        <taxon>Bacteria</taxon>
        <taxon>Bacillati</taxon>
        <taxon>Chloroflexota</taxon>
        <taxon>Caldilineae</taxon>
        <taxon>Caldilineales</taxon>
        <taxon>Caldilineaceae</taxon>
        <taxon>Litorilinea</taxon>
    </lineage>
</organism>
<protein>
    <submittedName>
        <fullName evidence="2">SCP2 sterol-binding domain-containing protein</fullName>
    </submittedName>
</protein>
<reference evidence="2 3" key="1">
    <citation type="submission" date="2019-06" db="EMBL/GenBank/DDBJ databases">
        <title>Genome sequence of Litorilinea aerophila BAA-2444.</title>
        <authorList>
            <person name="Maclea K.S."/>
            <person name="Maurais E.G."/>
            <person name="Iannazzi L.C."/>
        </authorList>
    </citation>
    <scope>NUCLEOTIDE SEQUENCE [LARGE SCALE GENOMIC DNA]</scope>
    <source>
        <strain evidence="2 3">ATCC BAA-2444</strain>
    </source>
</reference>
<name>A0A540VFL9_9CHLR</name>
<sequence length="133" mass="15488">MPVFASDEQLYDVLQAVFERISEEPARIEPFTRSNLVIRMKFREPTAEVLLDGRQSPLEVFYGPRPGRADLEFEMEADLMHRIWLGEEKASQAFFSGRIQTRGNLMRAMPLLELFRECERVYPDVVDTFKLGT</sequence>
<evidence type="ECO:0000313" key="2">
    <source>
        <dbReference type="EMBL" id="TQE95548.1"/>
    </source>
</evidence>
<dbReference type="Gene3D" id="3.30.1050.10">
    <property type="entry name" value="SCP2 sterol-binding domain"/>
    <property type="match status" value="1"/>
</dbReference>
<dbReference type="SUPFAM" id="SSF55718">
    <property type="entry name" value="SCP-like"/>
    <property type="match status" value="1"/>
</dbReference>
<feature type="domain" description="SCP2" evidence="1">
    <location>
        <begin position="24"/>
        <end position="115"/>
    </location>
</feature>
<evidence type="ECO:0000259" key="1">
    <source>
        <dbReference type="Pfam" id="PF02036"/>
    </source>
</evidence>
<dbReference type="InterPro" id="IPR036527">
    <property type="entry name" value="SCP2_sterol-bd_dom_sf"/>
</dbReference>
<dbReference type="RefSeq" id="WP_141610367.1">
    <property type="nucleotide sequence ID" value="NZ_VIGC02000013.1"/>
</dbReference>
<gene>
    <name evidence="2" type="ORF">FKZ61_11965</name>
</gene>
<proteinExistence type="predicted"/>
<dbReference type="OrthoDB" id="5418706at2"/>
<dbReference type="Proteomes" id="UP000317371">
    <property type="component" value="Unassembled WGS sequence"/>
</dbReference>
<keyword evidence="3" id="KW-1185">Reference proteome</keyword>
<dbReference type="AlphaFoldDB" id="A0A540VFL9"/>
<accession>A0A540VFL9</accession>
<dbReference type="InterPro" id="IPR003033">
    <property type="entry name" value="SCP2_sterol-bd_dom"/>
</dbReference>
<dbReference type="EMBL" id="VIGC01000013">
    <property type="protein sequence ID" value="TQE95548.1"/>
    <property type="molecule type" value="Genomic_DNA"/>
</dbReference>
<comment type="caution">
    <text evidence="2">The sequence shown here is derived from an EMBL/GenBank/DDBJ whole genome shotgun (WGS) entry which is preliminary data.</text>
</comment>
<dbReference type="Pfam" id="PF02036">
    <property type="entry name" value="SCP2"/>
    <property type="match status" value="1"/>
</dbReference>